<accession>A0ABV7ILT8</accession>
<name>A0ABV7ILT8_9RHOB</name>
<sequence length="41" mass="4518">MNPVYDQISRHAEGLQDEALALAAAVLKRALRQKKEAQANV</sequence>
<comment type="caution">
    <text evidence="1">The sequence shown here is derived from an EMBL/GenBank/DDBJ whole genome shotgun (WGS) entry which is preliminary data.</text>
</comment>
<evidence type="ECO:0000313" key="2">
    <source>
        <dbReference type="Proteomes" id="UP001595557"/>
    </source>
</evidence>
<gene>
    <name evidence="1" type="ORF">ACFOD7_15265</name>
</gene>
<keyword evidence="2" id="KW-1185">Reference proteome</keyword>
<dbReference type="EMBL" id="JBHRTE010000063">
    <property type="protein sequence ID" value="MFC3169412.1"/>
    <property type="molecule type" value="Genomic_DNA"/>
</dbReference>
<reference evidence="2" key="1">
    <citation type="journal article" date="2019" name="Int. J. Syst. Evol. Microbiol.">
        <title>The Global Catalogue of Microorganisms (GCM) 10K type strain sequencing project: providing services to taxonomists for standard genome sequencing and annotation.</title>
        <authorList>
            <consortium name="The Broad Institute Genomics Platform"/>
            <consortium name="The Broad Institute Genome Sequencing Center for Infectious Disease"/>
            <person name="Wu L."/>
            <person name="Ma J."/>
        </authorList>
    </citation>
    <scope>NUCLEOTIDE SEQUENCE [LARGE SCALE GENOMIC DNA]</scope>
    <source>
        <strain evidence="2">KCTC 52239</strain>
    </source>
</reference>
<proteinExistence type="predicted"/>
<evidence type="ECO:0000313" key="1">
    <source>
        <dbReference type="EMBL" id="MFC3169412.1"/>
    </source>
</evidence>
<dbReference type="Proteomes" id="UP001595557">
    <property type="component" value="Unassembled WGS sequence"/>
</dbReference>
<dbReference type="RefSeq" id="WP_278250448.1">
    <property type="nucleotide sequence ID" value="NZ_JAFNAW010000067.1"/>
</dbReference>
<protein>
    <submittedName>
        <fullName evidence="1">Uncharacterized protein</fullName>
    </submittedName>
</protein>
<organism evidence="1 2">
    <name type="scientific">Paracoccus fontiphilus</name>
    <dbReference type="NCBI Taxonomy" id="1815556"/>
    <lineage>
        <taxon>Bacteria</taxon>
        <taxon>Pseudomonadati</taxon>
        <taxon>Pseudomonadota</taxon>
        <taxon>Alphaproteobacteria</taxon>
        <taxon>Rhodobacterales</taxon>
        <taxon>Paracoccaceae</taxon>
        <taxon>Paracoccus</taxon>
    </lineage>
</organism>